<evidence type="ECO:0000256" key="3">
    <source>
        <dbReference type="ARBA" id="ARBA00022989"/>
    </source>
</evidence>
<dbReference type="Pfam" id="PF20684">
    <property type="entry name" value="Fung_rhodopsin"/>
    <property type="match status" value="1"/>
</dbReference>
<feature type="transmembrane region" description="Helical" evidence="7">
    <location>
        <begin position="62"/>
        <end position="83"/>
    </location>
</feature>
<feature type="transmembrane region" description="Helical" evidence="7">
    <location>
        <begin position="25"/>
        <end position="50"/>
    </location>
</feature>
<dbReference type="Proteomes" id="UP000016935">
    <property type="component" value="Unassembled WGS sequence"/>
</dbReference>
<evidence type="ECO:0000256" key="6">
    <source>
        <dbReference type="SAM" id="MobiDB-lite"/>
    </source>
</evidence>
<dbReference type="GO" id="GO:0016020">
    <property type="term" value="C:membrane"/>
    <property type="evidence" value="ECO:0007669"/>
    <property type="project" value="UniProtKB-SubCell"/>
</dbReference>
<evidence type="ECO:0000313" key="10">
    <source>
        <dbReference type="Proteomes" id="UP000016935"/>
    </source>
</evidence>
<evidence type="ECO:0000256" key="7">
    <source>
        <dbReference type="SAM" id="Phobius"/>
    </source>
</evidence>
<keyword evidence="4 7" id="KW-0472">Membrane</keyword>
<dbReference type="HOGENOM" id="CLU_028200_12_4_1"/>
<keyword evidence="10" id="KW-1185">Reference proteome</keyword>
<feature type="region of interest" description="Disordered" evidence="6">
    <location>
        <begin position="347"/>
        <end position="373"/>
    </location>
</feature>
<dbReference type="PANTHER" id="PTHR33048:SF129">
    <property type="entry name" value="INTEGRAL MEMBRANE PROTEIN-RELATED"/>
    <property type="match status" value="1"/>
</dbReference>
<feature type="region of interest" description="Disordered" evidence="6">
    <location>
        <begin position="304"/>
        <end position="323"/>
    </location>
</feature>
<organism evidence="9 10">
    <name type="scientific">Exserohilum turcicum (strain 28A)</name>
    <name type="common">Northern leaf blight fungus</name>
    <name type="synonym">Setosphaeria turcica</name>
    <dbReference type="NCBI Taxonomy" id="671987"/>
    <lineage>
        <taxon>Eukaryota</taxon>
        <taxon>Fungi</taxon>
        <taxon>Dikarya</taxon>
        <taxon>Ascomycota</taxon>
        <taxon>Pezizomycotina</taxon>
        <taxon>Dothideomycetes</taxon>
        <taxon>Pleosporomycetidae</taxon>
        <taxon>Pleosporales</taxon>
        <taxon>Pleosporineae</taxon>
        <taxon>Pleosporaceae</taxon>
        <taxon>Exserohilum</taxon>
    </lineage>
</organism>
<name>R0KUB5_EXST2</name>
<gene>
    <name evidence="9" type="ORF">SETTUDRAFT_152510</name>
</gene>
<keyword evidence="3 7" id="KW-1133">Transmembrane helix</keyword>
<sequence>MDLSTIPAGTPPPGITPGLENPPTLLFAVFVTSLVVQILVFPFVLLRLCINICTRRFHPEDGFLYIAWCAFTVQTGLTVYNSNTGMARHVWDVDFATVLEGSYQYSNIFICYAIAGGFAKATVFLQFKKIFTSQIRDTVYWVIIASLAVNALAYTVLLFLYIFNCWPREKLRDPTIPGHCIDWTKSIIAIGIVNLISDIEAFCVPAWAIWRLQLEVKKKFEVFAVFAVGAVAIAIACTGLYYRFRLVQDRDTTWQLTKTAILCSSELGSVIIVACCPSIPRLFRKQIRRASPCSGYSNGCCHSASNSGSKPASEALDDSRGKAVQRSNSVITLQMYGYANSINPRESEDITSFGGEEDLANTPRSILPNDTRV</sequence>
<evidence type="ECO:0000313" key="9">
    <source>
        <dbReference type="EMBL" id="EOA91392.1"/>
    </source>
</evidence>
<protein>
    <recommendedName>
        <fullName evidence="8">Rhodopsin domain-containing protein</fullName>
    </recommendedName>
</protein>
<dbReference type="InterPro" id="IPR052337">
    <property type="entry name" value="SAT4-like"/>
</dbReference>
<proteinExistence type="inferred from homology"/>
<feature type="domain" description="Rhodopsin" evidence="8">
    <location>
        <begin position="46"/>
        <end position="285"/>
    </location>
</feature>
<comment type="similarity">
    <text evidence="5">Belongs to the SAT4 family.</text>
</comment>
<dbReference type="InterPro" id="IPR049326">
    <property type="entry name" value="Rhodopsin_dom_fungi"/>
</dbReference>
<dbReference type="eggNOG" id="ENOG502SQH5">
    <property type="taxonomic scope" value="Eukaryota"/>
</dbReference>
<dbReference type="PANTHER" id="PTHR33048">
    <property type="entry name" value="PTH11-LIKE INTEGRAL MEMBRANE PROTEIN (AFU_ORTHOLOGUE AFUA_5G11245)"/>
    <property type="match status" value="1"/>
</dbReference>
<evidence type="ECO:0000256" key="5">
    <source>
        <dbReference type="ARBA" id="ARBA00038359"/>
    </source>
</evidence>
<dbReference type="STRING" id="671987.R0KUB5"/>
<evidence type="ECO:0000256" key="1">
    <source>
        <dbReference type="ARBA" id="ARBA00004141"/>
    </source>
</evidence>
<dbReference type="RefSeq" id="XP_008020631.1">
    <property type="nucleotide sequence ID" value="XM_008022440.1"/>
</dbReference>
<feature type="transmembrane region" description="Helical" evidence="7">
    <location>
        <begin position="222"/>
        <end position="244"/>
    </location>
</feature>
<feature type="transmembrane region" description="Helical" evidence="7">
    <location>
        <begin position="183"/>
        <end position="210"/>
    </location>
</feature>
<dbReference type="OrthoDB" id="5342292at2759"/>
<evidence type="ECO:0000256" key="2">
    <source>
        <dbReference type="ARBA" id="ARBA00022692"/>
    </source>
</evidence>
<comment type="subcellular location">
    <subcellularLocation>
        <location evidence="1">Membrane</location>
        <topology evidence="1">Multi-pass membrane protein</topology>
    </subcellularLocation>
</comment>
<feature type="transmembrane region" description="Helical" evidence="7">
    <location>
        <begin position="139"/>
        <end position="163"/>
    </location>
</feature>
<reference evidence="9 10" key="2">
    <citation type="journal article" date="2013" name="PLoS Genet.">
        <title>Comparative genome structure, secondary metabolite, and effector coding capacity across Cochliobolus pathogens.</title>
        <authorList>
            <person name="Condon B.J."/>
            <person name="Leng Y."/>
            <person name="Wu D."/>
            <person name="Bushley K.E."/>
            <person name="Ohm R.A."/>
            <person name="Otillar R."/>
            <person name="Martin J."/>
            <person name="Schackwitz W."/>
            <person name="Grimwood J."/>
            <person name="MohdZainudin N."/>
            <person name="Xue C."/>
            <person name="Wang R."/>
            <person name="Manning V.A."/>
            <person name="Dhillon B."/>
            <person name="Tu Z.J."/>
            <person name="Steffenson B.J."/>
            <person name="Salamov A."/>
            <person name="Sun H."/>
            <person name="Lowry S."/>
            <person name="LaButti K."/>
            <person name="Han J."/>
            <person name="Copeland A."/>
            <person name="Lindquist E."/>
            <person name="Barry K."/>
            <person name="Schmutz J."/>
            <person name="Baker S.E."/>
            <person name="Ciuffetti L.M."/>
            <person name="Grigoriev I.V."/>
            <person name="Zhong S."/>
            <person name="Turgeon B.G."/>
        </authorList>
    </citation>
    <scope>NUCLEOTIDE SEQUENCE [LARGE SCALE GENOMIC DNA]</scope>
    <source>
        <strain evidence="10">28A</strain>
    </source>
</reference>
<dbReference type="EMBL" id="KB908481">
    <property type="protein sequence ID" value="EOA91392.1"/>
    <property type="molecule type" value="Genomic_DNA"/>
</dbReference>
<accession>R0KUB5</accession>
<feature type="transmembrane region" description="Helical" evidence="7">
    <location>
        <begin position="103"/>
        <end position="127"/>
    </location>
</feature>
<dbReference type="AlphaFoldDB" id="R0KUB5"/>
<reference evidence="9 10" key="1">
    <citation type="journal article" date="2012" name="PLoS Pathog.">
        <title>Diverse lifestyles and strategies of plant pathogenesis encoded in the genomes of eighteen Dothideomycetes fungi.</title>
        <authorList>
            <person name="Ohm R.A."/>
            <person name="Feau N."/>
            <person name="Henrissat B."/>
            <person name="Schoch C.L."/>
            <person name="Horwitz B.A."/>
            <person name="Barry K.W."/>
            <person name="Condon B.J."/>
            <person name="Copeland A.C."/>
            <person name="Dhillon B."/>
            <person name="Glaser F."/>
            <person name="Hesse C.N."/>
            <person name="Kosti I."/>
            <person name="LaButti K."/>
            <person name="Lindquist E.A."/>
            <person name="Lucas S."/>
            <person name="Salamov A.A."/>
            <person name="Bradshaw R.E."/>
            <person name="Ciuffetti L."/>
            <person name="Hamelin R.C."/>
            <person name="Kema G.H.J."/>
            <person name="Lawrence C."/>
            <person name="Scott J.A."/>
            <person name="Spatafora J.W."/>
            <person name="Turgeon B.G."/>
            <person name="de Wit P.J.G.M."/>
            <person name="Zhong S."/>
            <person name="Goodwin S.B."/>
            <person name="Grigoriev I.V."/>
        </authorList>
    </citation>
    <scope>NUCLEOTIDE SEQUENCE [LARGE SCALE GENOMIC DNA]</scope>
    <source>
        <strain evidence="10">28A</strain>
    </source>
</reference>
<evidence type="ECO:0000256" key="4">
    <source>
        <dbReference type="ARBA" id="ARBA00023136"/>
    </source>
</evidence>
<evidence type="ECO:0000259" key="8">
    <source>
        <dbReference type="Pfam" id="PF20684"/>
    </source>
</evidence>
<keyword evidence="2 7" id="KW-0812">Transmembrane</keyword>
<dbReference type="GeneID" id="19397197"/>